<keyword evidence="1" id="KW-0812">Transmembrane</keyword>
<comment type="caution">
    <text evidence="3">The sequence shown here is derived from an EMBL/GenBank/DDBJ whole genome shotgun (WGS) entry which is preliminary data.</text>
</comment>
<dbReference type="EMBL" id="CABFOC020000070">
    <property type="protein sequence ID" value="CAH0057013.1"/>
    <property type="molecule type" value="Genomic_DNA"/>
</dbReference>
<reference evidence="3 4" key="2">
    <citation type="submission" date="2021-10" db="EMBL/GenBank/DDBJ databases">
        <authorList>
            <person name="Piombo E."/>
        </authorList>
    </citation>
    <scope>NUCLEOTIDE SEQUENCE [LARGE SCALE GENOMIC DNA]</scope>
</reference>
<evidence type="ECO:0000259" key="2">
    <source>
        <dbReference type="Pfam" id="PF12770"/>
    </source>
</evidence>
<feature type="transmembrane region" description="Helical" evidence="1">
    <location>
        <begin position="433"/>
        <end position="451"/>
    </location>
</feature>
<proteinExistence type="predicted"/>
<dbReference type="InterPro" id="IPR024983">
    <property type="entry name" value="CHAT_dom"/>
</dbReference>
<gene>
    <name evidence="3" type="ORF">CSOL1703_00018251</name>
</gene>
<dbReference type="Pfam" id="PF12770">
    <property type="entry name" value="CHAT"/>
    <property type="match status" value="1"/>
</dbReference>
<evidence type="ECO:0000313" key="3">
    <source>
        <dbReference type="EMBL" id="CAH0057013.1"/>
    </source>
</evidence>
<keyword evidence="4" id="KW-1185">Reference proteome</keyword>
<organism evidence="3 4">
    <name type="scientific">Clonostachys solani</name>
    <dbReference type="NCBI Taxonomy" id="160281"/>
    <lineage>
        <taxon>Eukaryota</taxon>
        <taxon>Fungi</taxon>
        <taxon>Dikarya</taxon>
        <taxon>Ascomycota</taxon>
        <taxon>Pezizomycotina</taxon>
        <taxon>Sordariomycetes</taxon>
        <taxon>Hypocreomycetidae</taxon>
        <taxon>Hypocreales</taxon>
        <taxon>Bionectriaceae</taxon>
        <taxon>Clonostachys</taxon>
    </lineage>
</organism>
<reference evidence="4" key="1">
    <citation type="submission" date="2019-06" db="EMBL/GenBank/DDBJ databases">
        <authorList>
            <person name="Broberg M."/>
        </authorList>
    </citation>
    <scope>NUCLEOTIDE SEQUENCE [LARGE SCALE GENOMIC DNA]</scope>
</reference>
<protein>
    <recommendedName>
        <fullName evidence="2">CHAT domain-containing protein</fullName>
    </recommendedName>
</protein>
<name>A0A9N9ZKM1_9HYPO</name>
<dbReference type="AlphaFoldDB" id="A0A9N9ZKM1"/>
<sequence length="681" mass="78507">MDSYVEDLEVLEITVVEYTATDTDTIRTWAISTQNPKFPQSRVHIDKFEDPFEKGQYALHDDYLTPSEKKAEAPAATTDDPDIHCRIELYCEKLVTQLRLENVKAKKLRIFVNEDPRTEAKSSIHCLLWELLEHRICKDKWGYDIQVTRIISCVKPNAVLPLALRDASQTCRVLLVVARSWQLVSTSHNPPYGYLDIPPKTVHHTLCKLVEYLDQSWRPSRLKLHVVRPGTLEELKRHLELAKGKGFEYDMIHLDMHGRLRQETGCDSDDELITNDKTYNFVSASDIAGVLRDFKISVVALSACQSAYSQTGLMSNLCHVFLEQGACAVTAMAFKVRALAVQNYYRGFYSALFIGDASYSTASVMARAYLCKEGKKPRARNELDSTGIPHQFFPKRVDTMVKSCFQPALFRPLGTINLALTGGLFSAPLLTGSWSLGALVAFMLSLLWLDYKALWRRLWFQFWPPSMEEFRMMLEDHSAEKNEKKPKPRKEPDPELSIGLMALEDQLMQNKTVFIQVDRRNHESHHMTELNYITRIWKMTELVNEVQIYDAESFKSTFWFNLTYYKTQVYDSVRRWLKTCTSWSQSERSGLARPPRLAYGSLKENASVLVFHNFDTVTKSDEIKYNISEFIKRLSENRCIYIILLGTDEADWESSPIDPGIHTWARGTMMRARHVLLRGYH</sequence>
<evidence type="ECO:0000256" key="1">
    <source>
        <dbReference type="SAM" id="Phobius"/>
    </source>
</evidence>
<dbReference type="OrthoDB" id="5301473at2759"/>
<evidence type="ECO:0000313" key="4">
    <source>
        <dbReference type="Proteomes" id="UP000775872"/>
    </source>
</evidence>
<keyword evidence="1" id="KW-0472">Membrane</keyword>
<dbReference type="Proteomes" id="UP000775872">
    <property type="component" value="Unassembled WGS sequence"/>
</dbReference>
<feature type="domain" description="CHAT" evidence="2">
    <location>
        <begin position="215"/>
        <end position="352"/>
    </location>
</feature>
<accession>A0A9N9ZKM1</accession>
<keyword evidence="1" id="KW-1133">Transmembrane helix</keyword>